<protein>
    <submittedName>
        <fullName evidence="1">Uncharacterized protein</fullName>
    </submittedName>
</protein>
<evidence type="ECO:0000313" key="2">
    <source>
        <dbReference type="Proteomes" id="UP000330809"/>
    </source>
</evidence>
<dbReference type="AlphaFoldDB" id="A0A449IF46"/>
<proteinExistence type="predicted"/>
<sequence length="80" mass="8713">MLPFTVSLTIRLNPVKSASDCSTVRTSRFCTLRDMGSPTYCERLTDDGAACPAASIDCEFSALHSASTQTGEILFMVFIR</sequence>
<reference evidence="1 2" key="1">
    <citation type="submission" date="2019-02" db="EMBL/GenBank/DDBJ databases">
        <authorList>
            <consortium name="Pathogen Informatics"/>
        </authorList>
    </citation>
    <scope>NUCLEOTIDE SEQUENCE [LARGE SCALE GENOMIC DNA]</scope>
    <source>
        <strain evidence="1 2">3012STDY7103891</strain>
    </source>
</reference>
<dbReference type="EMBL" id="CAACYJ010000005">
    <property type="protein sequence ID" value="VFB18054.1"/>
    <property type="molecule type" value="Genomic_DNA"/>
</dbReference>
<accession>A0A449IF46</accession>
<organism evidence="1 2">
    <name type="scientific">Pseudomonas fragi</name>
    <dbReference type="NCBI Taxonomy" id="296"/>
    <lineage>
        <taxon>Bacteria</taxon>
        <taxon>Pseudomonadati</taxon>
        <taxon>Pseudomonadota</taxon>
        <taxon>Gammaproteobacteria</taxon>
        <taxon>Pseudomonadales</taxon>
        <taxon>Pseudomonadaceae</taxon>
        <taxon>Pseudomonas</taxon>
    </lineage>
</organism>
<evidence type="ECO:0000313" key="1">
    <source>
        <dbReference type="EMBL" id="VFB18054.1"/>
    </source>
</evidence>
<gene>
    <name evidence="1" type="ORF">NCTC10754_00590</name>
</gene>
<name>A0A449IF46_PSEFR</name>
<dbReference type="Proteomes" id="UP000330809">
    <property type="component" value="Unassembled WGS sequence"/>
</dbReference>